<reference evidence="3 4" key="1">
    <citation type="submission" date="2018-08" db="EMBL/GenBank/DDBJ databases">
        <title>Genomic Encyclopedia of Type Strains, Phase IV (KMG-IV): sequencing the most valuable type-strain genomes for metagenomic binning, comparative biology and taxonomic classification.</title>
        <authorList>
            <person name="Goeker M."/>
        </authorList>
    </citation>
    <scope>NUCLEOTIDE SEQUENCE [LARGE SCALE GENOMIC DNA]</scope>
    <source>
        <strain evidence="3 4">DSM 26022</strain>
    </source>
</reference>
<dbReference type="EMBL" id="QUNR01000002">
    <property type="protein sequence ID" value="REH38782.1"/>
    <property type="molecule type" value="Genomic_DNA"/>
</dbReference>
<dbReference type="CDD" id="cd12797">
    <property type="entry name" value="M23_peptidase"/>
    <property type="match status" value="1"/>
</dbReference>
<evidence type="ECO:0000313" key="3">
    <source>
        <dbReference type="EMBL" id="REH38782.1"/>
    </source>
</evidence>
<name>A0A3E0H5E5_9GAMM</name>
<dbReference type="AlphaFoldDB" id="A0A3E0H5E5"/>
<comment type="caution">
    <text evidence="3">The sequence shown here is derived from an EMBL/GenBank/DDBJ whole genome shotgun (WGS) entry which is preliminary data.</text>
</comment>
<dbReference type="Pfam" id="PF01551">
    <property type="entry name" value="Peptidase_M23"/>
    <property type="match status" value="1"/>
</dbReference>
<dbReference type="FunFam" id="2.70.70.10:FF:000006">
    <property type="entry name" value="M23 family peptidase"/>
    <property type="match status" value="1"/>
</dbReference>
<proteinExistence type="predicted"/>
<keyword evidence="1" id="KW-1133">Transmembrane helix</keyword>
<dbReference type="GO" id="GO:0004222">
    <property type="term" value="F:metalloendopeptidase activity"/>
    <property type="evidence" value="ECO:0007669"/>
    <property type="project" value="TreeGrafter"/>
</dbReference>
<dbReference type="RefSeq" id="WP_116207811.1">
    <property type="nucleotide sequence ID" value="NZ_QUNR01000002.1"/>
</dbReference>
<dbReference type="SUPFAM" id="SSF51261">
    <property type="entry name" value="Duplicated hybrid motif"/>
    <property type="match status" value="1"/>
</dbReference>
<keyword evidence="1" id="KW-0472">Membrane</keyword>
<dbReference type="PANTHER" id="PTHR21666">
    <property type="entry name" value="PEPTIDASE-RELATED"/>
    <property type="match status" value="1"/>
</dbReference>
<evidence type="ECO:0000256" key="1">
    <source>
        <dbReference type="SAM" id="Phobius"/>
    </source>
</evidence>
<sequence>MNIIFLSRKHGRPLTLQLNFRWLVSGVVGLVFLSVSLGATGYWAVSEYVLPEMVTPPMTASDKARQQALRAMVDRMADIQARMMRIDALGAHLAESAQLKGDEFDFSARPPMGGPLEDNDGDMDMGLMPDRDTIERDMSSMWQDIQSRETQLLALDRILQELREQTVSLDNMPIHEGYITSRFGYRHDPFTGKSKFHGGIDFAGREGTDIYSVADGVVVWAGRMSGYGNLVEVDHGDGMVTRYAHAKAVVVKVGDLVNKDQLIAYMGSTGRSTGTHLHYEVLRHGKRVNPASFIRIAQR</sequence>
<dbReference type="Gene3D" id="2.70.70.10">
    <property type="entry name" value="Glucose Permease (Domain IIA)"/>
    <property type="match status" value="1"/>
</dbReference>
<keyword evidence="1" id="KW-0812">Transmembrane</keyword>
<evidence type="ECO:0000313" key="4">
    <source>
        <dbReference type="Proteomes" id="UP000256774"/>
    </source>
</evidence>
<dbReference type="InterPro" id="IPR011055">
    <property type="entry name" value="Dup_hybrid_motif"/>
</dbReference>
<accession>A0A3E0H5E5</accession>
<keyword evidence="4" id="KW-1185">Reference proteome</keyword>
<dbReference type="Proteomes" id="UP000256774">
    <property type="component" value="Unassembled WGS sequence"/>
</dbReference>
<feature type="transmembrane region" description="Helical" evidence="1">
    <location>
        <begin position="20"/>
        <end position="45"/>
    </location>
</feature>
<protein>
    <submittedName>
        <fullName evidence="3">Peptidase M23-like protein</fullName>
    </submittedName>
</protein>
<gene>
    <name evidence="3" type="ORF">DFR26_0944</name>
</gene>
<dbReference type="OrthoDB" id="9815245at2"/>
<dbReference type="PANTHER" id="PTHR21666:SF291">
    <property type="entry name" value="STAGE II SPORULATION PROTEIN Q"/>
    <property type="match status" value="1"/>
</dbReference>
<evidence type="ECO:0000259" key="2">
    <source>
        <dbReference type="Pfam" id="PF01551"/>
    </source>
</evidence>
<dbReference type="InterPro" id="IPR016047">
    <property type="entry name" value="M23ase_b-sheet_dom"/>
</dbReference>
<feature type="domain" description="M23ase beta-sheet core" evidence="2">
    <location>
        <begin position="196"/>
        <end position="290"/>
    </location>
</feature>
<dbReference type="InterPro" id="IPR050570">
    <property type="entry name" value="Cell_wall_metabolism_enzyme"/>
</dbReference>
<organism evidence="3 4">
    <name type="scientific">Paraperlucidibaca baekdonensis</name>
    <dbReference type="NCBI Taxonomy" id="748120"/>
    <lineage>
        <taxon>Bacteria</taxon>
        <taxon>Pseudomonadati</taxon>
        <taxon>Pseudomonadota</taxon>
        <taxon>Gammaproteobacteria</taxon>
        <taxon>Moraxellales</taxon>
        <taxon>Moraxellaceae</taxon>
        <taxon>Paraperlucidibaca</taxon>
    </lineage>
</organism>